<sequence>MSAAGAHAGTAWQNTRLDDPPSSIMPPDAEPVPAPPGPLAADLSRLFQALGMQQFRAFVVDTASMACESTWAMDEHGALVDDGEPLSMESALPGSNAIVAQLANASLERVIDTHSGVRGRTFAWRMDALRVVIVKVRYHARNDRPRELDIAMARLLCNAGLLNRHDGARPGLDGQALAWSQPVPARPMPQRTLGLVGAGLGVAAAALAAWLALGALPAMDEQSRRVSRHAAELRSLADETLAHGLTTALASGDYGEVQNQLSAFESLGYFRGALITNARQRVVAIAGQVDDTLRIGIELPDGTVPRAQTRDLSQGAERYGRLVVVKPAPQAPAAPQGLPLRSVALVTAGAAALAALLAAWGLRRRSPG</sequence>
<name>A0ABU9CGA8_9BURK</name>
<comment type="caution">
    <text evidence="3">The sequence shown here is derived from an EMBL/GenBank/DDBJ whole genome shotgun (WGS) entry which is preliminary data.</text>
</comment>
<evidence type="ECO:0000256" key="2">
    <source>
        <dbReference type="SAM" id="Phobius"/>
    </source>
</evidence>
<evidence type="ECO:0000313" key="3">
    <source>
        <dbReference type="EMBL" id="MEK8050907.1"/>
    </source>
</evidence>
<protein>
    <submittedName>
        <fullName evidence="3">Uncharacterized protein</fullName>
    </submittedName>
</protein>
<keyword evidence="2" id="KW-0812">Transmembrane</keyword>
<keyword evidence="2" id="KW-1133">Transmembrane helix</keyword>
<dbReference type="EMBL" id="JBBUTH010000007">
    <property type="protein sequence ID" value="MEK8050907.1"/>
    <property type="molecule type" value="Genomic_DNA"/>
</dbReference>
<keyword evidence="2" id="KW-0472">Membrane</keyword>
<feature type="region of interest" description="Disordered" evidence="1">
    <location>
        <begin position="1"/>
        <end position="37"/>
    </location>
</feature>
<evidence type="ECO:0000256" key="1">
    <source>
        <dbReference type="SAM" id="MobiDB-lite"/>
    </source>
</evidence>
<keyword evidence="4" id="KW-1185">Reference proteome</keyword>
<dbReference type="Proteomes" id="UP001365405">
    <property type="component" value="Unassembled WGS sequence"/>
</dbReference>
<dbReference type="RefSeq" id="WP_341410602.1">
    <property type="nucleotide sequence ID" value="NZ_JBBUTH010000007.1"/>
</dbReference>
<feature type="compositionally biased region" description="Pro residues" evidence="1">
    <location>
        <begin position="28"/>
        <end position="37"/>
    </location>
</feature>
<reference evidence="3 4" key="1">
    <citation type="submission" date="2024-04" db="EMBL/GenBank/DDBJ databases">
        <title>Novel species of the genus Ideonella isolated from streams.</title>
        <authorList>
            <person name="Lu H."/>
        </authorList>
    </citation>
    <scope>NUCLEOTIDE SEQUENCE [LARGE SCALE GENOMIC DNA]</scope>
    <source>
        <strain evidence="3 4">DXS22W</strain>
    </source>
</reference>
<evidence type="ECO:0000313" key="4">
    <source>
        <dbReference type="Proteomes" id="UP001365405"/>
    </source>
</evidence>
<feature type="transmembrane region" description="Helical" evidence="2">
    <location>
        <begin position="342"/>
        <end position="362"/>
    </location>
</feature>
<gene>
    <name evidence="3" type="ORF">AACH10_11725</name>
</gene>
<feature type="transmembrane region" description="Helical" evidence="2">
    <location>
        <begin position="193"/>
        <end position="213"/>
    </location>
</feature>
<organism evidence="3 4">
    <name type="scientific">Pseudaquabacterium inlustre</name>
    <dbReference type="NCBI Taxonomy" id="2984192"/>
    <lineage>
        <taxon>Bacteria</taxon>
        <taxon>Pseudomonadati</taxon>
        <taxon>Pseudomonadota</taxon>
        <taxon>Betaproteobacteria</taxon>
        <taxon>Burkholderiales</taxon>
        <taxon>Sphaerotilaceae</taxon>
        <taxon>Pseudaquabacterium</taxon>
    </lineage>
</organism>
<accession>A0ABU9CGA8</accession>
<proteinExistence type="predicted"/>